<evidence type="ECO:0000313" key="2">
    <source>
        <dbReference type="Proteomes" id="UP001295684"/>
    </source>
</evidence>
<reference evidence="1" key="1">
    <citation type="submission" date="2023-07" db="EMBL/GenBank/DDBJ databases">
        <authorList>
            <consortium name="AG Swart"/>
            <person name="Singh M."/>
            <person name="Singh A."/>
            <person name="Seah K."/>
            <person name="Emmerich C."/>
        </authorList>
    </citation>
    <scope>NUCLEOTIDE SEQUENCE</scope>
    <source>
        <strain evidence="1">DP1</strain>
    </source>
</reference>
<dbReference type="EMBL" id="CAMPGE010016893">
    <property type="protein sequence ID" value="CAI2375415.1"/>
    <property type="molecule type" value="Genomic_DNA"/>
</dbReference>
<sequence length="274" mass="31404">MMNIRYNKAGNEDLQVKDPITSPKRNSDLQSYAKVNLNLPEFPNKRIIRNAGKKMVSNYLNHFSPVHKRHKKLELVNSKNERYFSPSSCIHSGRNSFMGVQCFTSSGIRKEQRDTGGNLFKQRFGNIPSSFIKQQFPDLFKPKVFDFTEESSHNSMNQKRQGLNGFKNVLRSSFHSSLKISKVSKNISPKINESNHLPREEFKVCFCSPKSKRSSIKREDIMLKGGGHPFKNSFLSTKLEELKRTNLGKRKNIRSPGGKPKVLSQLNKLFPKAL</sequence>
<keyword evidence="2" id="KW-1185">Reference proteome</keyword>
<dbReference type="AlphaFoldDB" id="A0AAD1XMT3"/>
<proteinExistence type="predicted"/>
<organism evidence="1 2">
    <name type="scientific">Euplotes crassus</name>
    <dbReference type="NCBI Taxonomy" id="5936"/>
    <lineage>
        <taxon>Eukaryota</taxon>
        <taxon>Sar</taxon>
        <taxon>Alveolata</taxon>
        <taxon>Ciliophora</taxon>
        <taxon>Intramacronucleata</taxon>
        <taxon>Spirotrichea</taxon>
        <taxon>Hypotrichia</taxon>
        <taxon>Euplotida</taxon>
        <taxon>Euplotidae</taxon>
        <taxon>Moneuplotes</taxon>
    </lineage>
</organism>
<name>A0AAD1XMT3_EUPCR</name>
<evidence type="ECO:0000313" key="1">
    <source>
        <dbReference type="EMBL" id="CAI2375415.1"/>
    </source>
</evidence>
<comment type="caution">
    <text evidence="1">The sequence shown here is derived from an EMBL/GenBank/DDBJ whole genome shotgun (WGS) entry which is preliminary data.</text>
</comment>
<gene>
    <name evidence="1" type="ORF">ECRASSUSDP1_LOCUS16777</name>
</gene>
<protein>
    <submittedName>
        <fullName evidence="1">Uncharacterized protein</fullName>
    </submittedName>
</protein>
<dbReference type="Proteomes" id="UP001295684">
    <property type="component" value="Unassembled WGS sequence"/>
</dbReference>
<accession>A0AAD1XMT3</accession>